<dbReference type="EMBL" id="AJWZ01001183">
    <property type="protein sequence ID" value="EKC74550.1"/>
    <property type="molecule type" value="Genomic_DNA"/>
</dbReference>
<feature type="non-terminal residue" evidence="1">
    <location>
        <position position="1"/>
    </location>
</feature>
<reference evidence="1" key="1">
    <citation type="journal article" date="2013" name="Environ. Microbiol.">
        <title>Microbiota from the distal guts of lean and obese adolescents exhibit partial functional redundancy besides clear differences in community structure.</title>
        <authorList>
            <person name="Ferrer M."/>
            <person name="Ruiz A."/>
            <person name="Lanza F."/>
            <person name="Haange S.B."/>
            <person name="Oberbach A."/>
            <person name="Till H."/>
            <person name="Bargiela R."/>
            <person name="Campoy C."/>
            <person name="Segura M.T."/>
            <person name="Richter M."/>
            <person name="von Bergen M."/>
            <person name="Seifert J."/>
            <person name="Suarez A."/>
        </authorList>
    </citation>
    <scope>NUCLEOTIDE SEQUENCE</scope>
</reference>
<proteinExistence type="predicted"/>
<gene>
    <name evidence="1" type="ORF">OBE_01813</name>
</gene>
<comment type="caution">
    <text evidence="1">The sequence shown here is derived from an EMBL/GenBank/DDBJ whole genome shotgun (WGS) entry which is preliminary data.</text>
</comment>
<organism evidence="1">
    <name type="scientific">human gut metagenome</name>
    <dbReference type="NCBI Taxonomy" id="408170"/>
    <lineage>
        <taxon>unclassified sequences</taxon>
        <taxon>metagenomes</taxon>
        <taxon>organismal metagenomes</taxon>
    </lineage>
</organism>
<protein>
    <submittedName>
        <fullName evidence="1">Uncharacterized protein</fullName>
    </submittedName>
</protein>
<name>K1U8H1_9ZZZZ</name>
<accession>K1U8H1</accession>
<sequence length="67" mass="7942">REILAEADACKDELSVLRKKHIDRIQHMTDNTLMQISLVYLNVLQESQEFLSVMRHQLRAAKKFMEK</sequence>
<dbReference type="AlphaFoldDB" id="K1U8H1"/>
<evidence type="ECO:0000313" key="1">
    <source>
        <dbReference type="EMBL" id="EKC74550.1"/>
    </source>
</evidence>